<gene>
    <name evidence="2" type="ORF">H9890_02270</name>
</gene>
<comment type="caution">
    <text evidence="2">The sequence shown here is derived from an EMBL/GenBank/DDBJ whole genome shotgun (WGS) entry which is preliminary data.</text>
</comment>
<dbReference type="EMBL" id="DXHQ01000026">
    <property type="protein sequence ID" value="HIW08212.1"/>
    <property type="molecule type" value="Genomic_DNA"/>
</dbReference>
<evidence type="ECO:0000313" key="3">
    <source>
        <dbReference type="Proteomes" id="UP000823933"/>
    </source>
</evidence>
<name>A0A9D1Q7T8_9FIRM</name>
<accession>A0A9D1Q7T8</accession>
<dbReference type="Proteomes" id="UP000823933">
    <property type="component" value="Unassembled WGS sequence"/>
</dbReference>
<dbReference type="Gene3D" id="1.50.10.10">
    <property type="match status" value="1"/>
</dbReference>
<proteinExistence type="predicted"/>
<protein>
    <submittedName>
        <fullName evidence="2">Glycoside hydrolase family 88 protein</fullName>
    </submittedName>
</protein>
<organism evidence="2 3">
    <name type="scientific">Candidatus Faecalibacterium intestinigallinarum</name>
    <dbReference type="NCBI Taxonomy" id="2838581"/>
    <lineage>
        <taxon>Bacteria</taxon>
        <taxon>Bacillati</taxon>
        <taxon>Bacillota</taxon>
        <taxon>Clostridia</taxon>
        <taxon>Eubacteriales</taxon>
        <taxon>Oscillospiraceae</taxon>
        <taxon>Faecalibacterium</taxon>
    </lineage>
</organism>
<reference evidence="2" key="1">
    <citation type="journal article" date="2021" name="PeerJ">
        <title>Extensive microbial diversity within the chicken gut microbiome revealed by metagenomics and culture.</title>
        <authorList>
            <person name="Gilroy R."/>
            <person name="Ravi A."/>
            <person name="Getino M."/>
            <person name="Pursley I."/>
            <person name="Horton D.L."/>
            <person name="Alikhan N.F."/>
            <person name="Baker D."/>
            <person name="Gharbi K."/>
            <person name="Hall N."/>
            <person name="Watson M."/>
            <person name="Adriaenssens E.M."/>
            <person name="Foster-Nyarko E."/>
            <person name="Jarju S."/>
            <person name="Secka A."/>
            <person name="Antonio M."/>
            <person name="Oren A."/>
            <person name="Chaudhuri R.R."/>
            <person name="La Ragione R."/>
            <person name="Hildebrand F."/>
            <person name="Pallen M.J."/>
        </authorList>
    </citation>
    <scope>NUCLEOTIDE SEQUENCE</scope>
    <source>
        <strain evidence="2">ChiHcolR34-3080</strain>
    </source>
</reference>
<dbReference type="InterPro" id="IPR012341">
    <property type="entry name" value="6hp_glycosidase-like_sf"/>
</dbReference>
<dbReference type="Pfam" id="PF07470">
    <property type="entry name" value="Glyco_hydro_88"/>
    <property type="match status" value="1"/>
</dbReference>
<sequence length="363" mass="40116">MWLDYFATYLRETFPQFLREKPWNYKDDLCVVGAYDLYGATGEARWLEPIRASAPFLMDDAGHVTGWQPGEHNLDKVSFGKSLRILGQLTGEARYARGVQAAFRMLADYPRTVTGNFWHKDIYPHQVWLDGLYMAMPFYAACLDEYGADGWDDILDQFASAHRLLWDEAKGLYRHANDCSRQAGWADPATGQSPAVWLRAEGWFLMALADTYELARAHTPRAGELAALLQNAVEGLLPYRDKATGLFLQVVDLPGLPGNYPETSGSAMAAYALMKGARLEMLPPACGQTGSDILDGIRTAYLAPSGGRTLCGICASAGLGPGPDHRTDRTGTPGYYIREKQMADNQHGAAACMMAVSEQLRRK</sequence>
<reference evidence="2" key="2">
    <citation type="submission" date="2021-04" db="EMBL/GenBank/DDBJ databases">
        <authorList>
            <person name="Gilroy R."/>
        </authorList>
    </citation>
    <scope>NUCLEOTIDE SEQUENCE</scope>
    <source>
        <strain evidence="2">ChiHcolR34-3080</strain>
    </source>
</reference>
<dbReference type="InterPro" id="IPR052043">
    <property type="entry name" value="PolySaccharide_Degr_Enz"/>
</dbReference>
<dbReference type="AlphaFoldDB" id="A0A9D1Q7T8"/>
<evidence type="ECO:0000313" key="2">
    <source>
        <dbReference type="EMBL" id="HIW08212.1"/>
    </source>
</evidence>
<dbReference type="GO" id="GO:0005975">
    <property type="term" value="P:carbohydrate metabolic process"/>
    <property type="evidence" value="ECO:0007669"/>
    <property type="project" value="InterPro"/>
</dbReference>
<dbReference type="InterPro" id="IPR008928">
    <property type="entry name" value="6-hairpin_glycosidase_sf"/>
</dbReference>
<keyword evidence="1 2" id="KW-0378">Hydrolase</keyword>
<dbReference type="InterPro" id="IPR010905">
    <property type="entry name" value="Glyco_hydro_88"/>
</dbReference>
<dbReference type="SUPFAM" id="SSF48208">
    <property type="entry name" value="Six-hairpin glycosidases"/>
    <property type="match status" value="1"/>
</dbReference>
<dbReference type="PANTHER" id="PTHR33886:SF8">
    <property type="entry name" value="UNSATURATED RHAMNOGALACTURONAN HYDROLASE (EUROFUNG)"/>
    <property type="match status" value="1"/>
</dbReference>
<evidence type="ECO:0000256" key="1">
    <source>
        <dbReference type="ARBA" id="ARBA00022801"/>
    </source>
</evidence>
<dbReference type="GO" id="GO:0016787">
    <property type="term" value="F:hydrolase activity"/>
    <property type="evidence" value="ECO:0007669"/>
    <property type="project" value="UniProtKB-KW"/>
</dbReference>
<dbReference type="PANTHER" id="PTHR33886">
    <property type="entry name" value="UNSATURATED RHAMNOGALACTURONAN HYDROLASE (EUROFUNG)"/>
    <property type="match status" value="1"/>
</dbReference>